<gene>
    <name evidence="1" type="ORF">OEIGOIKO_05776</name>
</gene>
<proteinExistence type="predicted"/>
<evidence type="ECO:0000313" key="1">
    <source>
        <dbReference type="EMBL" id="GCD37966.1"/>
    </source>
</evidence>
<comment type="caution">
    <text evidence="1">The sequence shown here is derived from an EMBL/GenBank/DDBJ whole genome shotgun (WGS) entry which is preliminary data.</text>
</comment>
<organism evidence="1 2">
    <name type="scientific">Streptomyces chrestomyceticus JCM 4735</name>
    <dbReference type="NCBI Taxonomy" id="1306181"/>
    <lineage>
        <taxon>Bacteria</taxon>
        <taxon>Bacillati</taxon>
        <taxon>Actinomycetota</taxon>
        <taxon>Actinomycetes</taxon>
        <taxon>Kitasatosporales</taxon>
        <taxon>Streptomycetaceae</taxon>
        <taxon>Streptomyces</taxon>
    </lineage>
</organism>
<reference evidence="1 2" key="1">
    <citation type="submission" date="2018-11" db="EMBL/GenBank/DDBJ databases">
        <title>Whole genome sequence of Streptomyces chrestomyceticus NBRC 13444(T).</title>
        <authorList>
            <person name="Komaki H."/>
            <person name="Tamura T."/>
        </authorList>
    </citation>
    <scope>NUCLEOTIDE SEQUENCE [LARGE SCALE GENOMIC DNA]</scope>
    <source>
        <strain evidence="1 2">NBRC 13444</strain>
    </source>
</reference>
<name>A0A7U9KZZ3_9ACTN</name>
<evidence type="ECO:0008006" key="3">
    <source>
        <dbReference type="Google" id="ProtNLM"/>
    </source>
</evidence>
<evidence type="ECO:0000313" key="2">
    <source>
        <dbReference type="Proteomes" id="UP000287830"/>
    </source>
</evidence>
<dbReference type="Proteomes" id="UP000287830">
    <property type="component" value="Unassembled WGS sequence"/>
</dbReference>
<accession>A0A7U9KZZ3</accession>
<dbReference type="EMBL" id="BHZC01000001">
    <property type="protein sequence ID" value="GCD37966.1"/>
    <property type="molecule type" value="Genomic_DNA"/>
</dbReference>
<sequence>MAARMSTPPVPPGECRQCWHHAYASREAHAHLAPREDCPQCVDHMVNGHPEHMVVPKKSSWW</sequence>
<protein>
    <recommendedName>
        <fullName evidence="3">PRL2-8</fullName>
    </recommendedName>
</protein>
<dbReference type="AlphaFoldDB" id="A0A7U9KZZ3"/>